<dbReference type="EnsemblProtists" id="EOD14439">
    <property type="protein sequence ID" value="EOD14439"/>
    <property type="gene ID" value="EMIHUDRAFT_211898"/>
</dbReference>
<reference evidence="5" key="2">
    <citation type="submission" date="2024-10" db="UniProtKB">
        <authorList>
            <consortium name="EnsemblProtists"/>
        </authorList>
    </citation>
    <scope>IDENTIFICATION</scope>
</reference>
<keyword evidence="1" id="KW-0732">Signal</keyword>
<sequence length="1043" mass="108870">MSCSWPLGDIDALAVTGGAELDVLGTGFDAAALGRNIVSIGQMGCLVLDASPNRLRCRTQATNASAAGAAATLVVSILDDHGALRANASLPDDSTQALSFLPLEATPSVSGFDQPWMATGSAAGGQELCVLGVRLDEVARVLLGQAPCTNVTATSDGTSLCCTTSVAGEVGAVPIVALTNSSGAALVGAGVDYEYVEAPTFTAVSPIQGYAGVVATIHGTGLCGAGGSNGTVCDDPLPEVRVGGALCEIVAAHADAVLVVVPAGAPSEHVCDYSWCPNGELVTVHVPRVGAALAAPPQETDADVPIFQMSDDGGRLVVPSRTAGAVRFRYVPAVVAVEPKVVSLAGGVDLTIHGSGFSHLSALRVSLLSREALADLDRPLGPARNSWANTASTRALNLTCGSPAFGGAEAIERRPPSWRPASYRSIVCRAPPLYATEEEYQRGQREDRVLFIHVEWRRRPRCTGCEPWSEGAACAVPGSCVIEYTAARTPVIDIVRPQEGGAGTAITILGSGFGPTAADNSVSLGDQPCAVVSAARDRIVTSEGYYHGLNVRGYPMLKFERNGLTVHSVSGMVDPEAASAHVTVLDRTTGLALAQASITAEIELSGSNDGSATGLQACTGECDNDGQCGSGLRCFQRDNGEKIPGCKGNGGGPDWDYCYGAIESDALALLSTLGGFPSDSVVYFGVVSDGSFMPPALLDALRTNLSSTTTSVCVRCAYSLLARADGTLLAEALASAVDGTGAVAEWAHDDVGSRTLGPVTVPMPDGRDDLLCPEVVNATNWINTRTTAETFALSHTGGTHDFSVVVSRTDATRVTGDGEVAPWPQAGWDFDLEFEWTMEDLPGKGGEPGGLKRSVSWVEERMAERAATQAKLMEQKSRQEMEELKAENERLRAELDSSARFQMALSKLNAARNLREAAVEPLPAHTRDAPMPPDPRVAPASDDTGPADAADAPARAYRAPPPPPTEALRRAAMAVRASQRIGPAQPISAHRAPPPGPSRENSALERVARIRAAHEERLRVRDETQRRAQMVLGRPEAAGEEEE</sequence>
<protein>
    <recommendedName>
        <fullName evidence="4">IPT/TIG domain-containing protein</fullName>
    </recommendedName>
</protein>
<evidence type="ECO:0000256" key="1">
    <source>
        <dbReference type="ARBA" id="ARBA00022729"/>
    </source>
</evidence>
<organism evidence="5 6">
    <name type="scientific">Emiliania huxleyi (strain CCMP1516)</name>
    <dbReference type="NCBI Taxonomy" id="280463"/>
    <lineage>
        <taxon>Eukaryota</taxon>
        <taxon>Haptista</taxon>
        <taxon>Haptophyta</taxon>
        <taxon>Prymnesiophyceae</taxon>
        <taxon>Isochrysidales</taxon>
        <taxon>Noelaerhabdaceae</taxon>
        <taxon>Emiliania</taxon>
    </lineage>
</organism>
<dbReference type="PANTHER" id="PTHR46769">
    <property type="entry name" value="POLYCYSTIC KIDNEY AND HEPATIC DISEASE 1 (AUTOSOMAL RECESSIVE)-LIKE 1"/>
    <property type="match status" value="1"/>
</dbReference>
<dbReference type="HOGENOM" id="CLU_292308_0_0_1"/>
<dbReference type="AlphaFoldDB" id="A0A0D3IT54"/>
<dbReference type="Pfam" id="PF01833">
    <property type="entry name" value="TIG"/>
    <property type="match status" value="3"/>
</dbReference>
<evidence type="ECO:0000313" key="5">
    <source>
        <dbReference type="EnsemblProtists" id="EOD14439"/>
    </source>
</evidence>
<reference evidence="6" key="1">
    <citation type="journal article" date="2013" name="Nature">
        <title>Pan genome of the phytoplankton Emiliania underpins its global distribution.</title>
        <authorList>
            <person name="Read B.A."/>
            <person name="Kegel J."/>
            <person name="Klute M.J."/>
            <person name="Kuo A."/>
            <person name="Lefebvre S.C."/>
            <person name="Maumus F."/>
            <person name="Mayer C."/>
            <person name="Miller J."/>
            <person name="Monier A."/>
            <person name="Salamov A."/>
            <person name="Young J."/>
            <person name="Aguilar M."/>
            <person name="Claverie J.M."/>
            <person name="Frickenhaus S."/>
            <person name="Gonzalez K."/>
            <person name="Herman E.K."/>
            <person name="Lin Y.C."/>
            <person name="Napier J."/>
            <person name="Ogata H."/>
            <person name="Sarno A.F."/>
            <person name="Shmutz J."/>
            <person name="Schroeder D."/>
            <person name="de Vargas C."/>
            <person name="Verret F."/>
            <person name="von Dassow P."/>
            <person name="Valentin K."/>
            <person name="Van de Peer Y."/>
            <person name="Wheeler G."/>
            <person name="Dacks J.B."/>
            <person name="Delwiche C.F."/>
            <person name="Dyhrman S.T."/>
            <person name="Glockner G."/>
            <person name="John U."/>
            <person name="Richards T."/>
            <person name="Worden A.Z."/>
            <person name="Zhang X."/>
            <person name="Grigoriev I.V."/>
            <person name="Allen A.E."/>
            <person name="Bidle K."/>
            <person name="Borodovsky M."/>
            <person name="Bowler C."/>
            <person name="Brownlee C."/>
            <person name="Cock J.M."/>
            <person name="Elias M."/>
            <person name="Gladyshev V.N."/>
            <person name="Groth M."/>
            <person name="Guda C."/>
            <person name="Hadaegh A."/>
            <person name="Iglesias-Rodriguez M.D."/>
            <person name="Jenkins J."/>
            <person name="Jones B.M."/>
            <person name="Lawson T."/>
            <person name="Leese F."/>
            <person name="Lindquist E."/>
            <person name="Lobanov A."/>
            <person name="Lomsadze A."/>
            <person name="Malik S.B."/>
            <person name="Marsh M.E."/>
            <person name="Mackinder L."/>
            <person name="Mock T."/>
            <person name="Mueller-Roeber B."/>
            <person name="Pagarete A."/>
            <person name="Parker M."/>
            <person name="Probert I."/>
            <person name="Quesneville H."/>
            <person name="Raines C."/>
            <person name="Rensing S.A."/>
            <person name="Riano-Pachon D.M."/>
            <person name="Richier S."/>
            <person name="Rokitta S."/>
            <person name="Shiraiwa Y."/>
            <person name="Soanes D.M."/>
            <person name="van der Giezen M."/>
            <person name="Wahlund T.M."/>
            <person name="Williams B."/>
            <person name="Wilson W."/>
            <person name="Wolfe G."/>
            <person name="Wurch L.L."/>
        </authorList>
    </citation>
    <scope>NUCLEOTIDE SEQUENCE</scope>
</reference>
<dbReference type="KEGG" id="ehx:EMIHUDRAFT_211898"/>
<dbReference type="Proteomes" id="UP000013827">
    <property type="component" value="Unassembled WGS sequence"/>
</dbReference>
<dbReference type="InterPro" id="IPR002909">
    <property type="entry name" value="IPT_dom"/>
</dbReference>
<feature type="region of interest" description="Disordered" evidence="3">
    <location>
        <begin position="921"/>
        <end position="966"/>
    </location>
</feature>
<evidence type="ECO:0000259" key="4">
    <source>
        <dbReference type="Pfam" id="PF01833"/>
    </source>
</evidence>
<accession>A0A0D3IT54</accession>
<name>A0A0D3IT54_EMIH1</name>
<dbReference type="InterPro" id="IPR013783">
    <property type="entry name" value="Ig-like_fold"/>
</dbReference>
<evidence type="ECO:0000313" key="6">
    <source>
        <dbReference type="Proteomes" id="UP000013827"/>
    </source>
</evidence>
<feature type="domain" description="IPT/TIG" evidence="4">
    <location>
        <begin position="490"/>
        <end position="539"/>
    </location>
</feature>
<dbReference type="GeneID" id="17260593"/>
<dbReference type="CDD" id="cd00102">
    <property type="entry name" value="IPT"/>
    <property type="match status" value="1"/>
</dbReference>
<dbReference type="RefSeq" id="XP_005766868.1">
    <property type="nucleotide sequence ID" value="XM_005766811.1"/>
</dbReference>
<keyword evidence="6" id="KW-1185">Reference proteome</keyword>
<dbReference type="CDD" id="cd00603">
    <property type="entry name" value="IPT_PCSR"/>
    <property type="match status" value="4"/>
</dbReference>
<feature type="region of interest" description="Disordered" evidence="3">
    <location>
        <begin position="1024"/>
        <end position="1043"/>
    </location>
</feature>
<dbReference type="Gene3D" id="2.60.40.10">
    <property type="entry name" value="Immunoglobulins"/>
    <property type="match status" value="3"/>
</dbReference>
<keyword evidence="2" id="KW-0175">Coiled coil</keyword>
<dbReference type="SUPFAM" id="SSF81296">
    <property type="entry name" value="E set domains"/>
    <property type="match status" value="2"/>
</dbReference>
<dbReference type="InterPro" id="IPR052387">
    <property type="entry name" value="Fibrocystin"/>
</dbReference>
<dbReference type="InterPro" id="IPR014756">
    <property type="entry name" value="Ig_E-set"/>
</dbReference>
<dbReference type="PANTHER" id="PTHR46769:SF2">
    <property type="entry name" value="FIBROCYSTIN-L ISOFORM 2 PRECURSOR-RELATED"/>
    <property type="match status" value="1"/>
</dbReference>
<feature type="coiled-coil region" evidence="2">
    <location>
        <begin position="867"/>
        <end position="901"/>
    </location>
</feature>
<evidence type="ECO:0000256" key="3">
    <source>
        <dbReference type="SAM" id="MobiDB-lite"/>
    </source>
</evidence>
<evidence type="ECO:0000256" key="2">
    <source>
        <dbReference type="SAM" id="Coils"/>
    </source>
</evidence>
<dbReference type="PaxDb" id="2903-EOD14439"/>
<feature type="domain" description="IPT/TIG" evidence="4">
    <location>
        <begin position="118"/>
        <end position="195"/>
    </location>
</feature>
<proteinExistence type="predicted"/>
<feature type="domain" description="IPT/TIG" evidence="4">
    <location>
        <begin position="199"/>
        <end position="269"/>
    </location>
</feature>
<feature type="compositionally biased region" description="Low complexity" evidence="3">
    <location>
        <begin position="938"/>
        <end position="958"/>
    </location>
</feature>
<feature type="region of interest" description="Disordered" evidence="3">
    <location>
        <begin position="978"/>
        <end position="1004"/>
    </location>
</feature>